<keyword evidence="6" id="KW-0378">Hydrolase</keyword>
<evidence type="ECO:0000256" key="8">
    <source>
        <dbReference type="ARBA" id="ARBA00047989"/>
    </source>
</evidence>
<keyword evidence="5" id="KW-0479">Metal-binding</keyword>
<name>A0A9D2TZY1_9FIRM</name>
<evidence type="ECO:0000256" key="4">
    <source>
        <dbReference type="ARBA" id="ARBA00022679"/>
    </source>
</evidence>
<dbReference type="GO" id="GO:0016787">
    <property type="term" value="F:hydrolase activity"/>
    <property type="evidence" value="ECO:0007669"/>
    <property type="project" value="UniProtKB-KW"/>
</dbReference>
<dbReference type="InterPro" id="IPR003730">
    <property type="entry name" value="Cu_polyphenol_OxRdtase"/>
</dbReference>
<dbReference type="SUPFAM" id="SSF64438">
    <property type="entry name" value="CNF1/YfiH-like putative cysteine hydrolases"/>
    <property type="match status" value="1"/>
</dbReference>
<proteinExistence type="inferred from homology"/>
<comment type="catalytic activity">
    <reaction evidence="10">
        <text>S-methyl-5'-thioadenosine + phosphate = 5-(methylsulfanyl)-alpha-D-ribose 1-phosphate + adenine</text>
        <dbReference type="Rhea" id="RHEA:11852"/>
        <dbReference type="ChEBI" id="CHEBI:16708"/>
        <dbReference type="ChEBI" id="CHEBI:17509"/>
        <dbReference type="ChEBI" id="CHEBI:43474"/>
        <dbReference type="ChEBI" id="CHEBI:58533"/>
        <dbReference type="EC" id="2.4.2.28"/>
    </reaction>
    <physiologicalReaction direction="left-to-right" evidence="10">
        <dbReference type="Rhea" id="RHEA:11853"/>
    </physiologicalReaction>
</comment>
<comment type="catalytic activity">
    <reaction evidence="1">
        <text>inosine + phosphate = alpha-D-ribose 1-phosphate + hypoxanthine</text>
        <dbReference type="Rhea" id="RHEA:27646"/>
        <dbReference type="ChEBI" id="CHEBI:17368"/>
        <dbReference type="ChEBI" id="CHEBI:17596"/>
        <dbReference type="ChEBI" id="CHEBI:43474"/>
        <dbReference type="ChEBI" id="CHEBI:57720"/>
        <dbReference type="EC" id="2.4.2.1"/>
    </reaction>
    <physiologicalReaction direction="left-to-right" evidence="1">
        <dbReference type="Rhea" id="RHEA:27647"/>
    </physiologicalReaction>
</comment>
<dbReference type="GO" id="GO:0005507">
    <property type="term" value="F:copper ion binding"/>
    <property type="evidence" value="ECO:0007669"/>
    <property type="project" value="TreeGrafter"/>
</dbReference>
<evidence type="ECO:0000256" key="7">
    <source>
        <dbReference type="ARBA" id="ARBA00022833"/>
    </source>
</evidence>
<dbReference type="NCBIfam" id="TIGR00726">
    <property type="entry name" value="peptidoglycan editing factor PgeF"/>
    <property type="match status" value="1"/>
</dbReference>
<dbReference type="PANTHER" id="PTHR30616">
    <property type="entry name" value="UNCHARACTERIZED PROTEIN YFIH"/>
    <property type="match status" value="1"/>
</dbReference>
<dbReference type="InterPro" id="IPR011324">
    <property type="entry name" value="Cytotoxic_necrot_fac-like_cat"/>
</dbReference>
<dbReference type="Gene3D" id="3.60.140.10">
    <property type="entry name" value="CNF1/YfiH-like putative cysteine hydrolases"/>
    <property type="match status" value="1"/>
</dbReference>
<comment type="catalytic activity">
    <reaction evidence="8">
        <text>adenosine + H2O + H(+) = inosine + NH4(+)</text>
        <dbReference type="Rhea" id="RHEA:24408"/>
        <dbReference type="ChEBI" id="CHEBI:15377"/>
        <dbReference type="ChEBI" id="CHEBI:15378"/>
        <dbReference type="ChEBI" id="CHEBI:16335"/>
        <dbReference type="ChEBI" id="CHEBI:17596"/>
        <dbReference type="ChEBI" id="CHEBI:28938"/>
        <dbReference type="EC" id="3.5.4.4"/>
    </reaction>
    <physiologicalReaction direction="left-to-right" evidence="8">
        <dbReference type="Rhea" id="RHEA:24409"/>
    </physiologicalReaction>
</comment>
<accession>A0A9D2TZY1</accession>
<reference evidence="12" key="1">
    <citation type="journal article" date="2021" name="PeerJ">
        <title>Extensive microbial diversity within the chicken gut microbiome revealed by metagenomics and culture.</title>
        <authorList>
            <person name="Gilroy R."/>
            <person name="Ravi A."/>
            <person name="Getino M."/>
            <person name="Pursley I."/>
            <person name="Horton D.L."/>
            <person name="Alikhan N.F."/>
            <person name="Baker D."/>
            <person name="Gharbi K."/>
            <person name="Hall N."/>
            <person name="Watson M."/>
            <person name="Adriaenssens E.M."/>
            <person name="Foster-Nyarko E."/>
            <person name="Jarju S."/>
            <person name="Secka A."/>
            <person name="Antonio M."/>
            <person name="Oren A."/>
            <person name="Chaudhuri R.R."/>
            <person name="La Ragione R."/>
            <person name="Hildebrand F."/>
            <person name="Pallen M.J."/>
        </authorList>
    </citation>
    <scope>NUCLEOTIDE SEQUENCE</scope>
    <source>
        <strain evidence="12">ChiHjej8B7-25341</strain>
    </source>
</reference>
<dbReference type="EMBL" id="DWUW01000044">
    <property type="protein sequence ID" value="HJD30598.1"/>
    <property type="molecule type" value="Genomic_DNA"/>
</dbReference>
<comment type="caution">
    <text evidence="12">The sequence shown here is derived from an EMBL/GenBank/DDBJ whole genome shotgun (WGS) entry which is preliminary data.</text>
</comment>
<evidence type="ECO:0000256" key="5">
    <source>
        <dbReference type="ARBA" id="ARBA00022723"/>
    </source>
</evidence>
<dbReference type="PANTHER" id="PTHR30616:SF2">
    <property type="entry name" value="PURINE NUCLEOSIDE PHOSPHORYLASE LACC1"/>
    <property type="match status" value="1"/>
</dbReference>
<comment type="function">
    <text evidence="2">Purine nucleoside enzyme that catalyzes the phosphorolysis of adenosine and inosine nucleosides, yielding D-ribose 1-phosphate and the respective free bases, adenine and hypoxanthine. Also catalyzes the phosphorolysis of S-methyl-5'-thioadenosine into adenine and S-methyl-5-thio-alpha-D-ribose 1-phosphate. Also has adenosine deaminase activity.</text>
</comment>
<evidence type="ECO:0000256" key="1">
    <source>
        <dbReference type="ARBA" id="ARBA00000553"/>
    </source>
</evidence>
<evidence type="ECO:0000256" key="3">
    <source>
        <dbReference type="ARBA" id="ARBA00007353"/>
    </source>
</evidence>
<dbReference type="AlphaFoldDB" id="A0A9D2TZY1"/>
<dbReference type="CDD" id="cd16833">
    <property type="entry name" value="YfiH"/>
    <property type="match status" value="1"/>
</dbReference>
<evidence type="ECO:0000313" key="13">
    <source>
        <dbReference type="Proteomes" id="UP000823851"/>
    </source>
</evidence>
<comment type="catalytic activity">
    <reaction evidence="9">
        <text>adenosine + phosphate = alpha-D-ribose 1-phosphate + adenine</text>
        <dbReference type="Rhea" id="RHEA:27642"/>
        <dbReference type="ChEBI" id="CHEBI:16335"/>
        <dbReference type="ChEBI" id="CHEBI:16708"/>
        <dbReference type="ChEBI" id="CHEBI:43474"/>
        <dbReference type="ChEBI" id="CHEBI:57720"/>
        <dbReference type="EC" id="2.4.2.1"/>
    </reaction>
    <physiologicalReaction direction="left-to-right" evidence="9">
        <dbReference type="Rhea" id="RHEA:27643"/>
    </physiologicalReaction>
</comment>
<sequence length="294" mass="32032">MDRLKRKPGIRPGMRLNEKNGAGYLTFPAISETGVVSHLMTMRSGGVSEGDLWSMNLSFTRGDRKENVEENFRRAAALLGCGPEDIVCSDQTHTVHIRHVTAADRGKGVIRPKDYQDVDGLITDEPGIALATFYADCVPLLFVDPVRRAVGLSHSGWRGTAQGMGARTAEAMEKAFGSRPEDLLVGIGPSICRDCYEVSEDVAEAFRTLFAGEEFRKLSPGPEQVLFEKGGGKYQLDLWKANEAVLLAAGIRPEHISMTDVCTCCNPDLLFSHRASGGRRGNLGMFVMLLQGKG</sequence>
<dbReference type="InterPro" id="IPR038371">
    <property type="entry name" value="Cu_polyphenol_OxRdtase_sf"/>
</dbReference>
<dbReference type="Proteomes" id="UP000823851">
    <property type="component" value="Unassembled WGS sequence"/>
</dbReference>
<keyword evidence="7" id="KW-0862">Zinc</keyword>
<evidence type="ECO:0000256" key="10">
    <source>
        <dbReference type="ARBA" id="ARBA00049893"/>
    </source>
</evidence>
<dbReference type="GO" id="GO:0017061">
    <property type="term" value="F:S-methyl-5-thioadenosine phosphorylase activity"/>
    <property type="evidence" value="ECO:0007669"/>
    <property type="project" value="UniProtKB-EC"/>
</dbReference>
<evidence type="ECO:0000313" key="12">
    <source>
        <dbReference type="EMBL" id="HJD30598.1"/>
    </source>
</evidence>
<evidence type="ECO:0000256" key="11">
    <source>
        <dbReference type="RuleBase" id="RU361274"/>
    </source>
</evidence>
<protein>
    <recommendedName>
        <fullName evidence="11">Purine nucleoside phosphorylase</fullName>
    </recommendedName>
</protein>
<keyword evidence="4" id="KW-0808">Transferase</keyword>
<evidence type="ECO:0000256" key="6">
    <source>
        <dbReference type="ARBA" id="ARBA00022801"/>
    </source>
</evidence>
<gene>
    <name evidence="12" type="primary">pgeF</name>
    <name evidence="12" type="ORF">H9912_01515</name>
</gene>
<evidence type="ECO:0000256" key="2">
    <source>
        <dbReference type="ARBA" id="ARBA00003215"/>
    </source>
</evidence>
<comment type="similarity">
    <text evidence="3 11">Belongs to the purine nucleoside phosphorylase YfiH/LACC1 family.</text>
</comment>
<organism evidence="12 13">
    <name type="scientific">Candidatus Eisenbergiella stercorigallinarum</name>
    <dbReference type="NCBI Taxonomy" id="2838557"/>
    <lineage>
        <taxon>Bacteria</taxon>
        <taxon>Bacillati</taxon>
        <taxon>Bacillota</taxon>
        <taxon>Clostridia</taxon>
        <taxon>Lachnospirales</taxon>
        <taxon>Lachnospiraceae</taxon>
        <taxon>Eisenbergiella</taxon>
    </lineage>
</organism>
<evidence type="ECO:0000256" key="9">
    <source>
        <dbReference type="ARBA" id="ARBA00048968"/>
    </source>
</evidence>
<reference evidence="12" key="2">
    <citation type="submission" date="2021-04" db="EMBL/GenBank/DDBJ databases">
        <authorList>
            <person name="Gilroy R."/>
        </authorList>
    </citation>
    <scope>NUCLEOTIDE SEQUENCE</scope>
    <source>
        <strain evidence="12">ChiHjej8B7-25341</strain>
    </source>
</reference>
<dbReference type="Pfam" id="PF02578">
    <property type="entry name" value="Cu-oxidase_4"/>
    <property type="match status" value="1"/>
</dbReference>